<dbReference type="SUPFAM" id="SSF51905">
    <property type="entry name" value="FAD/NAD(P)-binding domain"/>
    <property type="match status" value="1"/>
</dbReference>
<dbReference type="NCBIfam" id="NF042421">
    <property type="entry name" value="hydcarot_desat_CrtD"/>
    <property type="match status" value="1"/>
</dbReference>
<evidence type="ECO:0000259" key="6">
    <source>
        <dbReference type="Pfam" id="PF01593"/>
    </source>
</evidence>
<accession>A0A8J6PIR2</accession>
<dbReference type="GO" id="GO:0016491">
    <property type="term" value="F:oxidoreductase activity"/>
    <property type="evidence" value="ECO:0007669"/>
    <property type="project" value="UniProtKB-KW"/>
</dbReference>
<protein>
    <submittedName>
        <fullName evidence="7">Phytoene desaturase</fullName>
    </submittedName>
</protein>
<evidence type="ECO:0000256" key="3">
    <source>
        <dbReference type="ARBA" id="ARBA00022746"/>
    </source>
</evidence>
<dbReference type="InterPro" id="IPR002937">
    <property type="entry name" value="Amino_oxidase"/>
</dbReference>
<reference evidence="7" key="1">
    <citation type="submission" date="2020-09" db="EMBL/GenBank/DDBJ databases">
        <title>Taishania pollutisoli gen. nov., sp. nov., Isolated from Tetrabromobisphenol A-Contaminated Soil.</title>
        <authorList>
            <person name="Chen Q."/>
        </authorList>
    </citation>
    <scope>NUCLEOTIDE SEQUENCE</scope>
    <source>
        <strain evidence="7">CZZ-1</strain>
    </source>
</reference>
<keyword evidence="3 5" id="KW-0125">Carotenoid biosynthesis</keyword>
<organism evidence="7 8">
    <name type="scientific">Taishania pollutisoli</name>
    <dbReference type="NCBI Taxonomy" id="2766479"/>
    <lineage>
        <taxon>Bacteria</taxon>
        <taxon>Pseudomonadati</taxon>
        <taxon>Bacteroidota</taxon>
        <taxon>Flavobacteriia</taxon>
        <taxon>Flavobacteriales</taxon>
        <taxon>Crocinitomicaceae</taxon>
        <taxon>Taishania</taxon>
    </lineage>
</organism>
<dbReference type="InterPro" id="IPR014105">
    <property type="entry name" value="Carotenoid/retinoid_OxRdtase"/>
</dbReference>
<evidence type="ECO:0000313" key="7">
    <source>
        <dbReference type="EMBL" id="MBC9812359.1"/>
    </source>
</evidence>
<dbReference type="PANTHER" id="PTHR43734">
    <property type="entry name" value="PHYTOENE DESATURASE"/>
    <property type="match status" value="1"/>
</dbReference>
<dbReference type="Proteomes" id="UP000652681">
    <property type="component" value="Unassembled WGS sequence"/>
</dbReference>
<name>A0A8J6PIR2_9FLAO</name>
<proteinExistence type="inferred from homology"/>
<dbReference type="Pfam" id="PF01593">
    <property type="entry name" value="Amino_oxidase"/>
    <property type="match status" value="1"/>
</dbReference>
<dbReference type="GO" id="GO:0016117">
    <property type="term" value="P:carotenoid biosynthetic process"/>
    <property type="evidence" value="ECO:0007669"/>
    <property type="project" value="UniProtKB-KW"/>
</dbReference>
<dbReference type="PANTHER" id="PTHR43734:SF7">
    <property type="entry name" value="4,4'-DIAPONEUROSPORENE OXYGENASE"/>
    <property type="match status" value="1"/>
</dbReference>
<dbReference type="InterPro" id="IPR054840">
    <property type="entry name" value="hydcarot_desat_CrtD"/>
</dbReference>
<keyword evidence="8" id="KW-1185">Reference proteome</keyword>
<dbReference type="RefSeq" id="WP_163489755.1">
    <property type="nucleotide sequence ID" value="NZ_JACVEL010000004.1"/>
</dbReference>
<comment type="pathway">
    <text evidence="1 5">Carotenoid biosynthesis.</text>
</comment>
<evidence type="ECO:0000256" key="1">
    <source>
        <dbReference type="ARBA" id="ARBA00004829"/>
    </source>
</evidence>
<dbReference type="AlphaFoldDB" id="A0A8J6PIR2"/>
<gene>
    <name evidence="7" type="primary">crtI</name>
    <name evidence="7" type="ORF">H9Y05_07710</name>
</gene>
<dbReference type="NCBIfam" id="TIGR02734">
    <property type="entry name" value="crtI_fam"/>
    <property type="match status" value="1"/>
</dbReference>
<dbReference type="EMBL" id="JACVEL010000004">
    <property type="protein sequence ID" value="MBC9812359.1"/>
    <property type="molecule type" value="Genomic_DNA"/>
</dbReference>
<feature type="domain" description="Amine oxidase" evidence="6">
    <location>
        <begin position="11"/>
        <end position="483"/>
    </location>
</feature>
<evidence type="ECO:0000256" key="5">
    <source>
        <dbReference type="RuleBase" id="RU362075"/>
    </source>
</evidence>
<comment type="similarity">
    <text evidence="2 5">Belongs to the carotenoid/retinoid oxidoreductase family.</text>
</comment>
<dbReference type="Gene3D" id="3.50.50.60">
    <property type="entry name" value="FAD/NAD(P)-binding domain"/>
    <property type="match status" value="2"/>
</dbReference>
<comment type="caution">
    <text evidence="7">The sequence shown here is derived from an EMBL/GenBank/DDBJ whole genome shotgun (WGS) entry which is preliminary data.</text>
</comment>
<evidence type="ECO:0000256" key="2">
    <source>
        <dbReference type="ARBA" id="ARBA00006046"/>
    </source>
</evidence>
<evidence type="ECO:0000313" key="8">
    <source>
        <dbReference type="Proteomes" id="UP000652681"/>
    </source>
</evidence>
<dbReference type="InterPro" id="IPR036188">
    <property type="entry name" value="FAD/NAD-bd_sf"/>
</dbReference>
<keyword evidence="4 5" id="KW-0560">Oxidoreductase</keyword>
<sequence>MKKAVVIGSGIGGLATAIRLQVKGFDVHVYEKNDYPGGKLTVLEANGFRFDAGPSVFTLPDLVTELFELAGKNPTDYFEYIQHPVSARYFWNDGTVFEAPANKDAFIEAATHQFGEARQHILKYLDDSERKYRISKPVFLEKSVHLKKNYFSRAYLKSYPALVGMDIFKSLHATNKKFIRHPKLVQVLDKFASYIGSDPYRTPGIMSLMPHLEITEGVFFPKNGMHDITNSIYQLGKDIGVQFHFGAPVEKIVTEGKQATGIVVNGTFIKSDLVFSGADAHFTHRHLLEEKKLPASVLQERSSSVVVFYWGINRKFPELDLHNMFYPDDYAAEFNGIFSTGKVIDDASVYIHRSCEVVPSDAPEGMENWFVMVMTPSDTQQINDQAIAQIRNNTIAKLNKVLTTDLEQHIVFEDHLSPRLIEKKTNSYQGALHGISSNSAFSFFKRHSNFSKSYKNLYFVGGSTHPGGGIPQCLHSAKIATEHV</sequence>
<evidence type="ECO:0000256" key="4">
    <source>
        <dbReference type="ARBA" id="ARBA00023002"/>
    </source>
</evidence>